<dbReference type="RefSeq" id="XP_023948441.1">
    <property type="nucleotide sequence ID" value="XM_024092673.2"/>
</dbReference>
<evidence type="ECO:0000259" key="13">
    <source>
        <dbReference type="PROSITE" id="PS51195"/>
    </source>
</evidence>
<feature type="region of interest" description="Disordered" evidence="10">
    <location>
        <begin position="507"/>
        <end position="563"/>
    </location>
</feature>
<evidence type="ECO:0000259" key="12">
    <source>
        <dbReference type="PROSITE" id="PS51194"/>
    </source>
</evidence>
<dbReference type="GO" id="GO:0005829">
    <property type="term" value="C:cytosol"/>
    <property type="evidence" value="ECO:0007669"/>
    <property type="project" value="TreeGrafter"/>
</dbReference>
<comment type="similarity">
    <text evidence="7">Belongs to the DEAD box helicase family. DDX56/DBP9 subfamily.</text>
</comment>
<keyword evidence="6" id="KW-0694">RNA-binding</keyword>
<feature type="region of interest" description="Disordered" evidence="10">
    <location>
        <begin position="319"/>
        <end position="347"/>
    </location>
</feature>
<dbReference type="EC" id="3.6.4.13" evidence="1"/>
<dbReference type="InterPro" id="IPR001650">
    <property type="entry name" value="Helicase_C-like"/>
</dbReference>
<dbReference type="GO" id="GO:0003724">
    <property type="term" value="F:RNA helicase activity"/>
    <property type="evidence" value="ECO:0007669"/>
    <property type="project" value="UniProtKB-EC"/>
</dbReference>
<evidence type="ECO:0000256" key="1">
    <source>
        <dbReference type="ARBA" id="ARBA00012552"/>
    </source>
</evidence>
<dbReference type="Gene3D" id="3.40.50.300">
    <property type="entry name" value="P-loop containing nucleotide triphosphate hydrolases"/>
    <property type="match status" value="2"/>
</dbReference>
<keyword evidence="5" id="KW-0067">ATP-binding</keyword>
<protein>
    <recommendedName>
        <fullName evidence="1">RNA helicase</fullName>
        <ecNumber evidence="1">3.6.4.13</ecNumber>
    </recommendedName>
</protein>
<dbReference type="GO" id="GO:0005524">
    <property type="term" value="F:ATP binding"/>
    <property type="evidence" value="ECO:0007669"/>
    <property type="project" value="UniProtKB-KW"/>
</dbReference>
<dbReference type="PROSITE" id="PS51195">
    <property type="entry name" value="Q_MOTIF"/>
    <property type="match status" value="1"/>
</dbReference>
<evidence type="ECO:0000256" key="9">
    <source>
        <dbReference type="PROSITE-ProRule" id="PRU00552"/>
    </source>
</evidence>
<feature type="compositionally biased region" description="Basic residues" evidence="10">
    <location>
        <begin position="519"/>
        <end position="539"/>
    </location>
</feature>
<dbReference type="PROSITE" id="PS51192">
    <property type="entry name" value="HELICASE_ATP_BIND_1"/>
    <property type="match status" value="1"/>
</dbReference>
<feature type="domain" description="DEAD-box RNA helicase Q" evidence="13">
    <location>
        <begin position="7"/>
        <end position="35"/>
    </location>
</feature>
<dbReference type="AlphaFoldDB" id="A0A6J1NYA2"/>
<dbReference type="SMART" id="SM00487">
    <property type="entry name" value="DEXDc"/>
    <property type="match status" value="1"/>
</dbReference>
<reference evidence="15" key="1">
    <citation type="submission" date="2025-08" db="UniProtKB">
        <authorList>
            <consortium name="RefSeq"/>
        </authorList>
    </citation>
    <scope>IDENTIFICATION</scope>
</reference>
<dbReference type="PANTHER" id="PTHR47959:SF21">
    <property type="entry name" value="DEAD-BOX HELICASE 56"/>
    <property type="match status" value="1"/>
</dbReference>
<dbReference type="CDD" id="cd18787">
    <property type="entry name" value="SF2_C_DEAD"/>
    <property type="match status" value="1"/>
</dbReference>
<organism evidence="14 15">
    <name type="scientific">Bicyclus anynana</name>
    <name type="common">Squinting bush brown butterfly</name>
    <dbReference type="NCBI Taxonomy" id="110368"/>
    <lineage>
        <taxon>Eukaryota</taxon>
        <taxon>Metazoa</taxon>
        <taxon>Ecdysozoa</taxon>
        <taxon>Arthropoda</taxon>
        <taxon>Hexapoda</taxon>
        <taxon>Insecta</taxon>
        <taxon>Pterygota</taxon>
        <taxon>Neoptera</taxon>
        <taxon>Endopterygota</taxon>
        <taxon>Lepidoptera</taxon>
        <taxon>Glossata</taxon>
        <taxon>Ditrysia</taxon>
        <taxon>Papilionoidea</taxon>
        <taxon>Nymphalidae</taxon>
        <taxon>Satyrinae</taxon>
        <taxon>Satyrini</taxon>
        <taxon>Mycalesina</taxon>
        <taxon>Bicyclus</taxon>
    </lineage>
</organism>
<evidence type="ECO:0000256" key="6">
    <source>
        <dbReference type="ARBA" id="ARBA00022884"/>
    </source>
</evidence>
<feature type="domain" description="Helicase C-terminal" evidence="12">
    <location>
        <begin position="228"/>
        <end position="428"/>
    </location>
</feature>
<dbReference type="PROSITE" id="PS51194">
    <property type="entry name" value="HELICASE_CTER"/>
    <property type="match status" value="1"/>
</dbReference>
<dbReference type="InterPro" id="IPR014001">
    <property type="entry name" value="Helicase_ATP-bd"/>
</dbReference>
<keyword evidence="2" id="KW-0547">Nucleotide-binding</keyword>
<evidence type="ECO:0000313" key="15">
    <source>
        <dbReference type="RefSeq" id="XP_023948441.1"/>
    </source>
</evidence>
<dbReference type="InterPro" id="IPR027417">
    <property type="entry name" value="P-loop_NTPase"/>
</dbReference>
<comment type="catalytic activity">
    <reaction evidence="8">
        <text>ATP + H2O = ADP + phosphate + H(+)</text>
        <dbReference type="Rhea" id="RHEA:13065"/>
        <dbReference type="ChEBI" id="CHEBI:15377"/>
        <dbReference type="ChEBI" id="CHEBI:15378"/>
        <dbReference type="ChEBI" id="CHEBI:30616"/>
        <dbReference type="ChEBI" id="CHEBI:43474"/>
        <dbReference type="ChEBI" id="CHEBI:456216"/>
        <dbReference type="EC" id="3.6.4.13"/>
    </reaction>
</comment>
<dbReference type="SMART" id="SM00490">
    <property type="entry name" value="HELICc"/>
    <property type="match status" value="1"/>
</dbReference>
<proteinExistence type="inferred from homology"/>
<feature type="compositionally biased region" description="Basic residues" evidence="10">
    <location>
        <begin position="333"/>
        <end position="342"/>
    </location>
</feature>
<dbReference type="CTD" id="136024850"/>
<name>A0A6J1NYA2_BICAN</name>
<dbReference type="Pfam" id="PF00270">
    <property type="entry name" value="DEAD"/>
    <property type="match status" value="1"/>
</dbReference>
<dbReference type="InterPro" id="IPR014014">
    <property type="entry name" value="RNA_helicase_DEAD_Q_motif"/>
</dbReference>
<dbReference type="GO" id="GO:0003723">
    <property type="term" value="F:RNA binding"/>
    <property type="evidence" value="ECO:0007669"/>
    <property type="project" value="UniProtKB-KW"/>
</dbReference>
<evidence type="ECO:0000256" key="4">
    <source>
        <dbReference type="ARBA" id="ARBA00022806"/>
    </source>
</evidence>
<keyword evidence="4 15" id="KW-0347">Helicase</keyword>
<keyword evidence="3" id="KW-0378">Hydrolase</keyword>
<dbReference type="SUPFAM" id="SSF52540">
    <property type="entry name" value="P-loop containing nucleoside triphosphate hydrolases"/>
    <property type="match status" value="2"/>
</dbReference>
<evidence type="ECO:0000259" key="11">
    <source>
        <dbReference type="PROSITE" id="PS51192"/>
    </source>
</evidence>
<dbReference type="GO" id="GO:0016787">
    <property type="term" value="F:hydrolase activity"/>
    <property type="evidence" value="ECO:0007669"/>
    <property type="project" value="UniProtKB-KW"/>
</dbReference>
<evidence type="ECO:0000256" key="3">
    <source>
        <dbReference type="ARBA" id="ARBA00022801"/>
    </source>
</evidence>
<gene>
    <name evidence="15" type="primary">LOC112053288</name>
</gene>
<accession>A0A6J1NYA2</accession>
<evidence type="ECO:0000313" key="14">
    <source>
        <dbReference type="Proteomes" id="UP001652582"/>
    </source>
</evidence>
<evidence type="ECO:0000256" key="8">
    <source>
        <dbReference type="ARBA" id="ARBA00047984"/>
    </source>
</evidence>
<dbReference type="InterPro" id="IPR050079">
    <property type="entry name" value="DEAD_box_RNA_helicase"/>
</dbReference>
<dbReference type="InterPro" id="IPR011545">
    <property type="entry name" value="DEAD/DEAH_box_helicase_dom"/>
</dbReference>
<dbReference type="OrthoDB" id="1191041at2759"/>
<dbReference type="CDD" id="cd17961">
    <property type="entry name" value="DEADc_DDX56"/>
    <property type="match status" value="1"/>
</dbReference>
<feature type="short sequence motif" description="Q motif" evidence="9">
    <location>
        <begin position="7"/>
        <end position="35"/>
    </location>
</feature>
<evidence type="ECO:0000256" key="10">
    <source>
        <dbReference type="SAM" id="MobiDB-lite"/>
    </source>
</evidence>
<feature type="domain" description="Helicase ATP-binding" evidence="11">
    <location>
        <begin position="38"/>
        <end position="216"/>
    </location>
</feature>
<feature type="compositionally biased region" description="Polar residues" evidence="10">
    <location>
        <begin position="553"/>
        <end position="563"/>
    </location>
</feature>
<evidence type="ECO:0000256" key="7">
    <source>
        <dbReference type="ARBA" id="ARBA00038041"/>
    </source>
</evidence>
<dbReference type="KEGG" id="bany:112053288"/>
<dbReference type="Proteomes" id="UP001652582">
    <property type="component" value="Chromosome 14"/>
</dbReference>
<dbReference type="PANTHER" id="PTHR47959">
    <property type="entry name" value="ATP-DEPENDENT RNA HELICASE RHLE-RELATED"/>
    <property type="match status" value="1"/>
</dbReference>
<sequence length="563" mass="63249">MADEKKVMFHEMELDDRILKTISQLGWAHPTLIQETAIPLLLEGKDVLMRARTGSGKTAAFAIPAIQKILNLKNTTSHQCIKALILSPSKELCGQIASVINNLTLKCAREVRCIDISSSADTHIQKSLLLDKPDIVVATPSRALAHLKANNMRLKDDLSLLVVDEADLVFSFGYEDEIKELLGHLPKIYQAVLASATLSDDVLSLKKIVLRNPVTLKLEEPELAPASQLQHYHLFAEEDDKAAILYALLKLNLIRGKSIIFVRTVDRCYKLKLYLEQFKISSCVLNSELPAAVRCLSVEQFNRGRYQIIVASDEKALEKPDGGMLAGEEIGSKKRQKSKRRKDKESGVSRGIDFQHVSNVINFDFPLDVASYVHRAGRTARGNNQGSVLSFVSIREKPLMHAVEEHLSRGFKGQQVLQKYEFALEEVEGFRYRSRDAWRAVTRVAVREARLKEIKQELLNCRKLQGYFEENPTDLAALKRDKALHTVRVQPQLAHVPEYLLPAALRSEQGDDVEAPPAPKKRKQSNKPKFGSAKRHKYQARQSDPLKSFKVKNMTQPAAPSTA</sequence>
<dbReference type="Pfam" id="PF00271">
    <property type="entry name" value="Helicase_C"/>
    <property type="match status" value="2"/>
</dbReference>
<dbReference type="GeneID" id="112053288"/>
<evidence type="ECO:0000256" key="2">
    <source>
        <dbReference type="ARBA" id="ARBA00022741"/>
    </source>
</evidence>
<keyword evidence="14" id="KW-1185">Reference proteome</keyword>
<evidence type="ECO:0000256" key="5">
    <source>
        <dbReference type="ARBA" id="ARBA00022840"/>
    </source>
</evidence>